<evidence type="ECO:0000256" key="1">
    <source>
        <dbReference type="ARBA" id="ARBA00022679"/>
    </source>
</evidence>
<dbReference type="InterPro" id="IPR011009">
    <property type="entry name" value="Kinase-like_dom_sf"/>
</dbReference>
<dbReference type="GO" id="GO:0004694">
    <property type="term" value="F:eukaryotic translation initiation factor 2alpha kinase activity"/>
    <property type="evidence" value="ECO:0007669"/>
    <property type="project" value="TreeGrafter"/>
</dbReference>
<protein>
    <recommendedName>
        <fullName evidence="5">Protein kinase domain-containing protein</fullName>
    </recommendedName>
</protein>
<keyword evidence="4" id="KW-0067">ATP-binding</keyword>
<dbReference type="GO" id="GO:0005634">
    <property type="term" value="C:nucleus"/>
    <property type="evidence" value="ECO:0007669"/>
    <property type="project" value="TreeGrafter"/>
</dbReference>
<dbReference type="Proteomes" id="UP001432322">
    <property type="component" value="Unassembled WGS sequence"/>
</dbReference>
<keyword evidence="7" id="KW-1185">Reference proteome</keyword>
<proteinExistence type="predicted"/>
<dbReference type="PANTHER" id="PTHR11042:SF91">
    <property type="entry name" value="EUKARYOTIC TRANSLATION INITIATION FACTOR 2-ALPHA KINASE"/>
    <property type="match status" value="1"/>
</dbReference>
<gene>
    <name evidence="6" type="ORF">PFISCL1PPCAC_7516</name>
</gene>
<name>A0AAV5V9W5_9BILA</name>
<accession>A0AAV5V9W5</accession>
<dbReference type="Pfam" id="PF00069">
    <property type="entry name" value="Pkinase"/>
    <property type="match status" value="1"/>
</dbReference>
<dbReference type="EMBL" id="BTSY01000002">
    <property type="protein sequence ID" value="GMT16219.1"/>
    <property type="molecule type" value="Genomic_DNA"/>
</dbReference>
<comment type="caution">
    <text evidence="6">The sequence shown here is derived from an EMBL/GenBank/DDBJ whole genome shotgun (WGS) entry which is preliminary data.</text>
</comment>
<evidence type="ECO:0000259" key="5">
    <source>
        <dbReference type="PROSITE" id="PS50011"/>
    </source>
</evidence>
<dbReference type="InterPro" id="IPR050339">
    <property type="entry name" value="CC_SR_Kinase"/>
</dbReference>
<dbReference type="PROSITE" id="PS50011">
    <property type="entry name" value="PROTEIN_KINASE_DOM"/>
    <property type="match status" value="1"/>
</dbReference>
<feature type="domain" description="Protein kinase" evidence="5">
    <location>
        <begin position="1"/>
        <end position="229"/>
    </location>
</feature>
<dbReference type="SMART" id="SM00220">
    <property type="entry name" value="S_TKc"/>
    <property type="match status" value="1"/>
</dbReference>
<evidence type="ECO:0000313" key="6">
    <source>
        <dbReference type="EMBL" id="GMT16219.1"/>
    </source>
</evidence>
<reference evidence="6" key="1">
    <citation type="submission" date="2023-10" db="EMBL/GenBank/DDBJ databases">
        <title>Genome assembly of Pristionchus species.</title>
        <authorList>
            <person name="Yoshida K."/>
            <person name="Sommer R.J."/>
        </authorList>
    </citation>
    <scope>NUCLEOTIDE SEQUENCE</scope>
    <source>
        <strain evidence="6">RS5133</strain>
    </source>
</reference>
<dbReference type="AlphaFoldDB" id="A0AAV5V9W5"/>
<dbReference type="GO" id="GO:0005524">
    <property type="term" value="F:ATP binding"/>
    <property type="evidence" value="ECO:0007669"/>
    <property type="project" value="UniProtKB-KW"/>
</dbReference>
<organism evidence="6 7">
    <name type="scientific">Pristionchus fissidentatus</name>
    <dbReference type="NCBI Taxonomy" id="1538716"/>
    <lineage>
        <taxon>Eukaryota</taxon>
        <taxon>Metazoa</taxon>
        <taxon>Ecdysozoa</taxon>
        <taxon>Nematoda</taxon>
        <taxon>Chromadorea</taxon>
        <taxon>Rhabditida</taxon>
        <taxon>Rhabditina</taxon>
        <taxon>Diplogasteromorpha</taxon>
        <taxon>Diplogasteroidea</taxon>
        <taxon>Neodiplogasteridae</taxon>
        <taxon>Pristionchus</taxon>
    </lineage>
</organism>
<keyword evidence="3" id="KW-0418">Kinase</keyword>
<dbReference type="InterPro" id="IPR000719">
    <property type="entry name" value="Prot_kinase_dom"/>
</dbReference>
<keyword evidence="2" id="KW-0547">Nucleotide-binding</keyword>
<evidence type="ECO:0000256" key="3">
    <source>
        <dbReference type="ARBA" id="ARBA00022777"/>
    </source>
</evidence>
<dbReference type="SUPFAM" id="SSF56112">
    <property type="entry name" value="Protein kinase-like (PK-like)"/>
    <property type="match status" value="1"/>
</dbReference>
<sequence length="232" mass="26602">MARYRKHLAVNPLEMHELRTSNKASLWMKDEESGISQDDTESSVDYNEQEITSNVHSRFAEDFRVRKVLAKSGFGVIYEAVHLLTARVYAVIIMKMRESQAVFVNSDTGKGTDFYVATNIFTSTGGGDNDEEERTHTCGVGTYLYMASEQKFWRYSSKVDVFALGLITAELWVPMTNEKRYKIFENYRRDIRNDILRDQPDAETFVTWLTSVESNDRPTCTEILNSPFLAGV</sequence>
<dbReference type="Gene3D" id="1.10.510.10">
    <property type="entry name" value="Transferase(Phosphotransferase) domain 1"/>
    <property type="match status" value="1"/>
</dbReference>
<evidence type="ECO:0000256" key="4">
    <source>
        <dbReference type="ARBA" id="ARBA00022840"/>
    </source>
</evidence>
<evidence type="ECO:0000256" key="2">
    <source>
        <dbReference type="ARBA" id="ARBA00022741"/>
    </source>
</evidence>
<evidence type="ECO:0000313" key="7">
    <source>
        <dbReference type="Proteomes" id="UP001432322"/>
    </source>
</evidence>
<keyword evidence="1" id="KW-0808">Transferase</keyword>
<dbReference type="PANTHER" id="PTHR11042">
    <property type="entry name" value="EUKARYOTIC TRANSLATION INITIATION FACTOR 2-ALPHA KINASE EIF2-ALPHA KINASE -RELATED"/>
    <property type="match status" value="1"/>
</dbReference>
<dbReference type="GO" id="GO:0005737">
    <property type="term" value="C:cytoplasm"/>
    <property type="evidence" value="ECO:0007669"/>
    <property type="project" value="TreeGrafter"/>
</dbReference>
<dbReference type="Gene3D" id="3.30.200.20">
    <property type="entry name" value="Phosphorylase Kinase, domain 1"/>
    <property type="match status" value="1"/>
</dbReference>